<dbReference type="GO" id="GO:0016540">
    <property type="term" value="P:protein autoprocessing"/>
    <property type="evidence" value="ECO:0007669"/>
    <property type="project" value="InterPro"/>
</dbReference>
<evidence type="ECO:0000256" key="10">
    <source>
        <dbReference type="SAM" id="Phobius"/>
    </source>
</evidence>
<evidence type="ECO:0000256" key="4">
    <source>
        <dbReference type="ARBA" id="ARBA00022729"/>
    </source>
</evidence>
<evidence type="ECO:0000256" key="7">
    <source>
        <dbReference type="ARBA" id="ARBA00023049"/>
    </source>
</evidence>
<evidence type="ECO:0000313" key="12">
    <source>
        <dbReference type="EMBL" id="CAB9497601.1"/>
    </source>
</evidence>
<dbReference type="CDD" id="cd04275">
    <property type="entry name" value="ZnMc_pappalysin_like"/>
    <property type="match status" value="1"/>
</dbReference>
<keyword evidence="6" id="KW-0862">Zinc</keyword>
<keyword evidence="10" id="KW-0812">Transmembrane</keyword>
<keyword evidence="7 12" id="KW-0482">Metalloprotease</keyword>
<evidence type="ECO:0000256" key="8">
    <source>
        <dbReference type="ARBA" id="ARBA00023157"/>
    </source>
</evidence>
<feature type="transmembrane region" description="Helical" evidence="10">
    <location>
        <begin position="492"/>
        <end position="511"/>
    </location>
</feature>
<dbReference type="CDD" id="cd00081">
    <property type="entry name" value="Hint"/>
    <property type="match status" value="1"/>
</dbReference>
<evidence type="ECO:0000256" key="2">
    <source>
        <dbReference type="ARBA" id="ARBA00022670"/>
    </source>
</evidence>
<dbReference type="InterPro" id="IPR008754">
    <property type="entry name" value="Peptidase_M43"/>
</dbReference>
<protein>
    <submittedName>
        <fullName evidence="12">Extracellular metalloprotease</fullName>
    </submittedName>
</protein>
<proteinExistence type="inferred from homology"/>
<evidence type="ECO:0000256" key="9">
    <source>
        <dbReference type="SAM" id="MobiDB-lite"/>
    </source>
</evidence>
<dbReference type="InterPro" id="IPR003586">
    <property type="entry name" value="Hint_dom_C"/>
</dbReference>
<evidence type="ECO:0000259" key="11">
    <source>
        <dbReference type="SMART" id="SM00305"/>
    </source>
</evidence>
<dbReference type="SMART" id="SM00305">
    <property type="entry name" value="HintC"/>
    <property type="match status" value="1"/>
</dbReference>
<keyword evidence="2" id="KW-0645">Protease</keyword>
<evidence type="ECO:0000256" key="3">
    <source>
        <dbReference type="ARBA" id="ARBA00022723"/>
    </source>
</evidence>
<dbReference type="OrthoDB" id="47886at2759"/>
<keyword evidence="13" id="KW-1185">Reference proteome</keyword>
<dbReference type="PANTHER" id="PTHR47466">
    <property type="match status" value="1"/>
</dbReference>
<dbReference type="Pfam" id="PF05572">
    <property type="entry name" value="Peptidase_M43"/>
    <property type="match status" value="1"/>
</dbReference>
<dbReference type="Gene3D" id="3.40.390.10">
    <property type="entry name" value="Collagenase (Catalytic Domain)"/>
    <property type="match status" value="1"/>
</dbReference>
<accession>A0A9N8D9D8</accession>
<feature type="region of interest" description="Disordered" evidence="9">
    <location>
        <begin position="227"/>
        <end position="277"/>
    </location>
</feature>
<dbReference type="Gene3D" id="2.170.16.10">
    <property type="entry name" value="Hedgehog/Intein (Hint) domain"/>
    <property type="match status" value="1"/>
</dbReference>
<organism evidence="12 13">
    <name type="scientific">Seminavis robusta</name>
    <dbReference type="NCBI Taxonomy" id="568900"/>
    <lineage>
        <taxon>Eukaryota</taxon>
        <taxon>Sar</taxon>
        <taxon>Stramenopiles</taxon>
        <taxon>Ochrophyta</taxon>
        <taxon>Bacillariophyta</taxon>
        <taxon>Bacillariophyceae</taxon>
        <taxon>Bacillariophycidae</taxon>
        <taxon>Naviculales</taxon>
        <taxon>Naviculaceae</taxon>
        <taxon>Seminavis</taxon>
    </lineage>
</organism>
<dbReference type="AlphaFoldDB" id="A0A9N8D9D8"/>
<dbReference type="InterPro" id="IPR001767">
    <property type="entry name" value="Hedgehog_Hint"/>
</dbReference>
<keyword evidence="8" id="KW-1015">Disulfide bond</keyword>
<dbReference type="EMBL" id="CAICTM010000022">
    <property type="protein sequence ID" value="CAB9497601.1"/>
    <property type="molecule type" value="Genomic_DNA"/>
</dbReference>
<keyword evidence="4" id="KW-0732">Signal</keyword>
<gene>
    <name evidence="12" type="ORF">SEMRO_22_G015450.1</name>
</gene>
<dbReference type="InterPro" id="IPR036844">
    <property type="entry name" value="Hint_dom_sf"/>
</dbReference>
<evidence type="ECO:0000256" key="6">
    <source>
        <dbReference type="ARBA" id="ARBA00022833"/>
    </source>
</evidence>
<comment type="similarity">
    <text evidence="1">Belongs to the peptidase M43B family.</text>
</comment>
<evidence type="ECO:0000256" key="5">
    <source>
        <dbReference type="ARBA" id="ARBA00022801"/>
    </source>
</evidence>
<evidence type="ECO:0000256" key="1">
    <source>
        <dbReference type="ARBA" id="ARBA00008721"/>
    </source>
</evidence>
<reference evidence="12" key="1">
    <citation type="submission" date="2020-06" db="EMBL/GenBank/DDBJ databases">
        <authorList>
            <consortium name="Plant Systems Biology data submission"/>
        </authorList>
    </citation>
    <scope>NUCLEOTIDE SEQUENCE</scope>
    <source>
        <strain evidence="12">D6</strain>
    </source>
</reference>
<feature type="transmembrane region" description="Helical" evidence="10">
    <location>
        <begin position="517"/>
        <end position="534"/>
    </location>
</feature>
<feature type="domain" description="Hint" evidence="11">
    <location>
        <begin position="379"/>
        <end position="423"/>
    </location>
</feature>
<dbReference type="InterPro" id="IPR024079">
    <property type="entry name" value="MetalloPept_cat_dom_sf"/>
</dbReference>
<dbReference type="GO" id="GO:0046872">
    <property type="term" value="F:metal ion binding"/>
    <property type="evidence" value="ECO:0007669"/>
    <property type="project" value="UniProtKB-KW"/>
</dbReference>
<evidence type="ECO:0000313" key="13">
    <source>
        <dbReference type="Proteomes" id="UP001153069"/>
    </source>
</evidence>
<dbReference type="Pfam" id="PF01079">
    <property type="entry name" value="Hint"/>
    <property type="match status" value="1"/>
</dbReference>
<sequence>MVMSRSFVTINTVWHNIRTDAGTDFASDQMIIDSMDVLNAAYLSAGFQFELTFQQTVDNTNYWEATAGSQAEFDMKSNLRIGDCTTMNIYSNGQGSILGWAAFPFNCEDNMVYDGIVINYNTSPGGTGAPFNEGDTLVHEVGHWLGLYHTFEGGCSSFGDGVLDTPAEASPDFNCEQNRDSCNDGGDADDVSNFMNYSPDSCMDHFTIGQMGRMHTSTSAWRVPTTAASANGRPLPPQVPPVASASRPLPPAAAPTAVGRANKAPGSTSSAKAKDDTDIEAAATSEFCFSKLATVPVQFAGATEMSKLRIGDHVLTSSGYAPIYGFAHDDTTTKASFLQIYTENSSKNPLEMTGEHLVYLPNQSNPVRADSIKVGHVLANEADGARVTKIGKVTREGLYAPLTPDGTIVVDGIVCSCYVSLQTDEKEYVSLKGGFSTVFSQHVISHMWLAPVRMICLGVSTDLCDSFDGESGMAHFAELGFAIARHVQRQSFLVQVISLIIYLLVLVPLVALESIAGPRWSICVLGTGIIAAAMQRTTGFRVRLSIKKKMD</sequence>
<keyword evidence="10" id="KW-0472">Membrane</keyword>
<name>A0A9N8D9D8_9STRA</name>
<keyword evidence="10" id="KW-1133">Transmembrane helix</keyword>
<keyword evidence="5" id="KW-0378">Hydrolase</keyword>
<dbReference type="GO" id="GO:0008237">
    <property type="term" value="F:metallopeptidase activity"/>
    <property type="evidence" value="ECO:0007669"/>
    <property type="project" value="UniProtKB-KW"/>
</dbReference>
<comment type="caution">
    <text evidence="12">The sequence shown here is derived from an EMBL/GenBank/DDBJ whole genome shotgun (WGS) entry which is preliminary data.</text>
</comment>
<dbReference type="SUPFAM" id="SSF55486">
    <property type="entry name" value="Metalloproteases ('zincins'), catalytic domain"/>
    <property type="match status" value="1"/>
</dbReference>
<dbReference type="SUPFAM" id="SSF51294">
    <property type="entry name" value="Hedgehog/intein (Hint) domain"/>
    <property type="match status" value="1"/>
</dbReference>
<dbReference type="Proteomes" id="UP001153069">
    <property type="component" value="Unassembled WGS sequence"/>
</dbReference>
<dbReference type="PANTHER" id="PTHR47466:SF1">
    <property type="entry name" value="METALLOPROTEASE MEP1 (AFU_ORTHOLOGUE AFUA_1G07730)-RELATED"/>
    <property type="match status" value="1"/>
</dbReference>
<keyword evidence="3" id="KW-0479">Metal-binding</keyword>